<dbReference type="InterPro" id="IPR029058">
    <property type="entry name" value="AB_hydrolase_fold"/>
</dbReference>
<protein>
    <recommendedName>
        <fullName evidence="3">PE-PPE domain-containing protein</fullName>
    </recommendedName>
</protein>
<dbReference type="Gene3D" id="3.40.50.1820">
    <property type="entry name" value="alpha/beta hydrolase"/>
    <property type="match status" value="1"/>
</dbReference>
<dbReference type="EMBL" id="AP022561">
    <property type="protein sequence ID" value="BBX06201.1"/>
    <property type="molecule type" value="Genomic_DNA"/>
</dbReference>
<feature type="compositionally biased region" description="Low complexity" evidence="1">
    <location>
        <begin position="376"/>
        <end position="388"/>
    </location>
</feature>
<feature type="compositionally biased region" description="Low complexity" evidence="1">
    <location>
        <begin position="397"/>
        <end position="411"/>
    </location>
</feature>
<accession>A0AAD1HL54</accession>
<evidence type="ECO:0000256" key="1">
    <source>
        <dbReference type="SAM" id="MobiDB-lite"/>
    </source>
</evidence>
<gene>
    <name evidence="4" type="ORF">MAIC_10040</name>
</gene>
<proteinExistence type="predicted"/>
<sequence>MGGAVGTVVRLLCLAVSGVVAAATLTVTVQLAATTALIMGGTGHPLVGESPGFAEQYTQGALDLFIAPTGAVRADSSDPATYHRVAVGTPEQFWPVVGADHFDASVAAGADNLVNCLHGRNSCKATHLGADGPASDYVIFGYSQSARIASIVKRDLIAQYRTSIGATPAVSFVVVSNPNRPNGGFLERFAGLHIPVLGVTFDGATPVDSCAADGTNCRFLTADIAQQYDGWADFPRRPLNLLADLNALAGIAYLHEHYTVSAAGAIDQGTVGDTTYYLLPTRRLPLLMPLAQLGVPGPILDVLDAPLRVIVEWAYDRAISPGEPTPATLRNPNNPATMVRDLLAAIPVGLDDGLHEAGLGRPLGTTRAGPFGVGGTTLPMTLPTTLPGGPAPSDPVPGTRRATARPPGAARPKPRTPPARSERPKAGKATAAHAGVGRHRARF</sequence>
<dbReference type="Pfam" id="PF08237">
    <property type="entry name" value="PE-PPE"/>
    <property type="match status" value="1"/>
</dbReference>
<dbReference type="Proteomes" id="UP000467327">
    <property type="component" value="Chromosome"/>
</dbReference>
<evidence type="ECO:0000313" key="4">
    <source>
        <dbReference type="EMBL" id="BBX06201.1"/>
    </source>
</evidence>
<keyword evidence="2" id="KW-0732">Signal</keyword>
<evidence type="ECO:0000259" key="3">
    <source>
        <dbReference type="Pfam" id="PF08237"/>
    </source>
</evidence>
<evidence type="ECO:0000313" key="5">
    <source>
        <dbReference type="Proteomes" id="UP000467327"/>
    </source>
</evidence>
<feature type="domain" description="PE-PPE" evidence="3">
    <location>
        <begin position="81"/>
        <end position="316"/>
    </location>
</feature>
<keyword evidence="5" id="KW-1185">Reference proteome</keyword>
<dbReference type="AlphaFoldDB" id="A0AAD1HL54"/>
<evidence type="ECO:0000256" key="2">
    <source>
        <dbReference type="SAM" id="SignalP"/>
    </source>
</evidence>
<feature type="chain" id="PRO_5042034069" description="PE-PPE domain-containing protein" evidence="2">
    <location>
        <begin position="23"/>
        <end position="443"/>
    </location>
</feature>
<name>A0AAD1HL54_9MYCO</name>
<dbReference type="KEGG" id="maic:MAIC_10040"/>
<dbReference type="InterPro" id="IPR013228">
    <property type="entry name" value="PE-PPE_C"/>
</dbReference>
<reference evidence="4 5" key="1">
    <citation type="journal article" date="2019" name="Emerg. Microbes Infect.">
        <title>Comprehensive subspecies identification of 175 nontuberculous mycobacteria species based on 7547 genomic profiles.</title>
        <authorList>
            <person name="Matsumoto Y."/>
            <person name="Kinjo T."/>
            <person name="Motooka D."/>
            <person name="Nabeya D."/>
            <person name="Jung N."/>
            <person name="Uechi K."/>
            <person name="Horii T."/>
            <person name="Iida T."/>
            <person name="Fujita J."/>
            <person name="Nakamura S."/>
        </authorList>
    </citation>
    <scope>NUCLEOTIDE SEQUENCE [LARGE SCALE GENOMIC DNA]</scope>
    <source>
        <strain evidence="4 5">JCM 6376</strain>
    </source>
</reference>
<feature type="signal peptide" evidence="2">
    <location>
        <begin position="1"/>
        <end position="22"/>
    </location>
</feature>
<organism evidence="4 5">
    <name type="scientific">Mycolicibacterium aichiense</name>
    <dbReference type="NCBI Taxonomy" id="1799"/>
    <lineage>
        <taxon>Bacteria</taxon>
        <taxon>Bacillati</taxon>
        <taxon>Actinomycetota</taxon>
        <taxon>Actinomycetes</taxon>
        <taxon>Mycobacteriales</taxon>
        <taxon>Mycobacteriaceae</taxon>
        <taxon>Mycolicibacterium</taxon>
    </lineage>
</organism>
<feature type="region of interest" description="Disordered" evidence="1">
    <location>
        <begin position="358"/>
        <end position="443"/>
    </location>
</feature>